<reference evidence="1" key="1">
    <citation type="submission" date="2022-12" db="EMBL/GenBank/DDBJ databases">
        <title>Genome Sequence of Lasiodiplodia mahajangana.</title>
        <authorList>
            <person name="Buettner E."/>
        </authorList>
    </citation>
    <scope>NUCLEOTIDE SEQUENCE</scope>
    <source>
        <strain evidence="1">VT137</strain>
    </source>
</reference>
<dbReference type="EMBL" id="JAPUUL010003898">
    <property type="protein sequence ID" value="KAJ8121123.1"/>
    <property type="molecule type" value="Genomic_DNA"/>
</dbReference>
<organism evidence="1 2">
    <name type="scientific">Lasiodiplodia mahajangana</name>
    <dbReference type="NCBI Taxonomy" id="1108764"/>
    <lineage>
        <taxon>Eukaryota</taxon>
        <taxon>Fungi</taxon>
        <taxon>Dikarya</taxon>
        <taxon>Ascomycota</taxon>
        <taxon>Pezizomycotina</taxon>
        <taxon>Dothideomycetes</taxon>
        <taxon>Dothideomycetes incertae sedis</taxon>
        <taxon>Botryosphaeriales</taxon>
        <taxon>Botryosphaeriaceae</taxon>
        <taxon>Lasiodiplodia</taxon>
    </lineage>
</organism>
<evidence type="ECO:0000313" key="1">
    <source>
        <dbReference type="EMBL" id="KAJ8121123.1"/>
    </source>
</evidence>
<comment type="caution">
    <text evidence="1">The sequence shown here is derived from an EMBL/GenBank/DDBJ whole genome shotgun (WGS) entry which is preliminary data.</text>
</comment>
<name>A0ACC2J1S0_9PEZI</name>
<protein>
    <submittedName>
        <fullName evidence="1">Uncharacterized protein</fullName>
    </submittedName>
</protein>
<accession>A0ACC2J1S0</accession>
<evidence type="ECO:0000313" key="2">
    <source>
        <dbReference type="Proteomes" id="UP001153332"/>
    </source>
</evidence>
<dbReference type="Proteomes" id="UP001153332">
    <property type="component" value="Unassembled WGS sequence"/>
</dbReference>
<gene>
    <name evidence="1" type="ORF">O1611_g10184</name>
</gene>
<sequence length="92" mass="9973">MTWQAEKAQSIGVALSPDHDNAEMPWGDRKGKEKANDDSEGYELQEGVNSAGGYGYPNPVPSHIPSEAPVLNHPGYGRQGQAYPPRFTPPPQ</sequence>
<proteinExistence type="predicted"/>
<keyword evidence="2" id="KW-1185">Reference proteome</keyword>